<evidence type="ECO:0000259" key="1">
    <source>
        <dbReference type="Pfam" id="PF17994"/>
    </source>
</evidence>
<evidence type="ECO:0000313" key="2">
    <source>
        <dbReference type="EMBL" id="NUN87952.1"/>
    </source>
</evidence>
<comment type="caution">
    <text evidence="2">The sequence shown here is derived from an EMBL/GenBank/DDBJ whole genome shotgun (WGS) entry which is preliminary data.</text>
</comment>
<gene>
    <name evidence="2" type="ORF">HUU93_15420</name>
</gene>
<dbReference type="EMBL" id="JABWDC010000106">
    <property type="protein sequence ID" value="NUN87952.1"/>
    <property type="molecule type" value="Genomic_DNA"/>
</dbReference>
<reference evidence="2 3" key="1">
    <citation type="submission" date="2020-04" db="EMBL/GenBank/DDBJ databases">
        <authorList>
            <person name="Pieper L."/>
        </authorList>
    </citation>
    <scope>NUCLEOTIDE SEQUENCE [LARGE SCALE GENOMIC DNA]</scope>
    <source>
        <strain evidence="2 3">F22</strain>
    </source>
</reference>
<name>A0A849XVC9_9FIRM</name>
<dbReference type="Gene3D" id="3.90.550.60">
    <property type="match status" value="1"/>
</dbReference>
<dbReference type="Pfam" id="PF17994">
    <property type="entry name" value="Glft2_N"/>
    <property type="match status" value="1"/>
</dbReference>
<dbReference type="Proteomes" id="UP000554488">
    <property type="component" value="Unassembled WGS sequence"/>
</dbReference>
<organism evidence="2 3">
    <name type="scientific">Coprococcus comes</name>
    <dbReference type="NCBI Taxonomy" id="410072"/>
    <lineage>
        <taxon>Bacteria</taxon>
        <taxon>Bacillati</taxon>
        <taxon>Bacillota</taxon>
        <taxon>Clostridia</taxon>
        <taxon>Lachnospirales</taxon>
        <taxon>Lachnospiraceae</taxon>
        <taxon>Coprococcus</taxon>
    </lineage>
</organism>
<feature type="domain" description="Galactofuranosyltransferase GlfT2 N-terminal" evidence="1">
    <location>
        <begin position="30"/>
        <end position="90"/>
    </location>
</feature>
<reference evidence="2 3" key="2">
    <citation type="submission" date="2020-07" db="EMBL/GenBank/DDBJ databases">
        <title>Bacterial metabolism rescues the inhibition of intestinal drug absorption by food and drug additives.</title>
        <authorList>
            <person name="Zou L."/>
            <person name="Spanogiannopoulos P."/>
            <person name="Chien H.-C."/>
            <person name="Pieper L.M."/>
            <person name="Cai W."/>
            <person name="Khuri N."/>
            <person name="Pottel J."/>
            <person name="Vora B."/>
            <person name="Ni Z."/>
            <person name="Tsakalozou E."/>
            <person name="Zhang W."/>
            <person name="Shoichet B.K."/>
            <person name="Giacomini K.M."/>
            <person name="Turnbaugh P.J."/>
        </authorList>
    </citation>
    <scope>NUCLEOTIDE SEQUENCE [LARGE SCALE GENOMIC DNA]</scope>
    <source>
        <strain evidence="2 3">F22</strain>
    </source>
</reference>
<dbReference type="InterPro" id="IPR029044">
    <property type="entry name" value="Nucleotide-diphossugar_trans"/>
</dbReference>
<dbReference type="RefSeq" id="WP_175306253.1">
    <property type="nucleotide sequence ID" value="NZ_JABWDC010000106.1"/>
</dbReference>
<accession>A0A849XVC9</accession>
<keyword evidence="2" id="KW-0808">Transferase</keyword>
<dbReference type="SUPFAM" id="SSF53448">
    <property type="entry name" value="Nucleotide-diphospho-sugar transferases"/>
    <property type="match status" value="1"/>
</dbReference>
<sequence length="592" mass="68834">MILQKMVFTTPMEKTNELCFQGEKVSVVDETLFIEKGGKVQLNTFYNLFSMKKWTKYTKVSSVIPAIECCGKCQINVFEYHNHDDKVKQKKIYSEILDSDARKVFELKEIALLGDAVLGLEIIALESTHIYSGYYKTDSDIASREVQLGICICTFKREEFVERNMKAMTEGILKNPEALSYGHVQIIISDNAQSLQPEEIENDEITIVKNRNLGGVGGFTRAMIEHLHGENNITHFLLMDDDATIDPEAVERTYRFLTVLKPEYYDYLMGGSLIRKDSSVIQYERGAVWNNGQLLINGCDINLGITENAVLSEWENFSDYAAWCYCCIPKEHITKNGLPLPIFIHMDDAEYGLRAEGKFMFLNGVCVWHDAYGCKMPGTMEYYDVRNPAIVNAIHRPDYTAKDFKVFLLKQVSRNVGKYRYQYIDMNLKAAVDFLRGFDWFYHLDTLKLQGELSKYNYQMDDAEKYLGYEGIEESDFDWYGVKVKEDSKWMKILKSLSVNGYFLPAKKQKIKVSRPDPPVFELFRYKEVLYVDANRKALHVKRSLWQFVGAYVKLFKVCRIIDKRYAQVCEEYREKYHLLTEETFWNDYLGL</sequence>
<dbReference type="GO" id="GO:0016740">
    <property type="term" value="F:transferase activity"/>
    <property type="evidence" value="ECO:0007669"/>
    <property type="project" value="UniProtKB-KW"/>
</dbReference>
<proteinExistence type="predicted"/>
<evidence type="ECO:0000313" key="3">
    <source>
        <dbReference type="Proteomes" id="UP000554488"/>
    </source>
</evidence>
<protein>
    <submittedName>
        <fullName evidence="2">Glycosyltransferase family 2 protein</fullName>
    </submittedName>
</protein>
<dbReference type="AlphaFoldDB" id="A0A849XVC9"/>
<dbReference type="InterPro" id="IPR040492">
    <property type="entry name" value="GlfT2_N"/>
</dbReference>